<evidence type="ECO:0000256" key="1">
    <source>
        <dbReference type="ARBA" id="ARBA00022729"/>
    </source>
</evidence>
<dbReference type="SUPFAM" id="SSF48726">
    <property type="entry name" value="Immunoglobulin"/>
    <property type="match status" value="1"/>
</dbReference>
<sequence length="197" mass="22774">MNFPNSARIVVIRDDGGPSLIRNRKNGRKILHRLEHGSPEPDDSLEELEGPFSSLNLKTHNRFYKEKKKSVPEFLNRLEDQWHQFSDNITLKINYRGHPDPVVTWFKDQQPILSTIRTMITAGEGNTELVIFDAEKLDSGFYTCRIENDIGVRETSCQIYIGDTGKLKSAGRKSLATSNYRAYRSILYNSPHYYSRY</sequence>
<dbReference type="Pfam" id="PF07679">
    <property type="entry name" value="I-set"/>
    <property type="match status" value="1"/>
</dbReference>
<evidence type="ECO:0000313" key="5">
    <source>
        <dbReference type="EMBL" id="KAI1725598.1"/>
    </source>
</evidence>
<dbReference type="AlphaFoldDB" id="A0AAD4RC46"/>
<keyword evidence="1" id="KW-0732">Signal</keyword>
<keyword evidence="2" id="KW-1015">Disulfide bond</keyword>
<dbReference type="PANTHER" id="PTHR45080:SF8">
    <property type="entry name" value="IG-LIKE DOMAIN-CONTAINING PROTEIN"/>
    <property type="match status" value="1"/>
</dbReference>
<evidence type="ECO:0000259" key="4">
    <source>
        <dbReference type="PROSITE" id="PS50835"/>
    </source>
</evidence>
<dbReference type="InterPro" id="IPR013783">
    <property type="entry name" value="Ig-like_fold"/>
</dbReference>
<dbReference type="InterPro" id="IPR013098">
    <property type="entry name" value="Ig_I-set"/>
</dbReference>
<name>A0AAD4RC46_9BILA</name>
<dbReference type="Gene3D" id="2.60.40.10">
    <property type="entry name" value="Immunoglobulins"/>
    <property type="match status" value="1"/>
</dbReference>
<accession>A0AAD4RC46</accession>
<reference evidence="5" key="1">
    <citation type="submission" date="2022-01" db="EMBL/GenBank/DDBJ databases">
        <title>Genome Sequence Resource for Two Populations of Ditylenchus destructor, the Migratory Endoparasitic Phytonematode.</title>
        <authorList>
            <person name="Zhang H."/>
            <person name="Lin R."/>
            <person name="Xie B."/>
        </authorList>
    </citation>
    <scope>NUCLEOTIDE SEQUENCE</scope>
    <source>
        <strain evidence="5">BazhouSP</strain>
    </source>
</reference>
<evidence type="ECO:0000256" key="2">
    <source>
        <dbReference type="ARBA" id="ARBA00023157"/>
    </source>
</evidence>
<dbReference type="GO" id="GO:0007156">
    <property type="term" value="P:homophilic cell adhesion via plasma membrane adhesion molecules"/>
    <property type="evidence" value="ECO:0007669"/>
    <property type="project" value="TreeGrafter"/>
</dbReference>
<dbReference type="EMBL" id="JAKKPZ010000002">
    <property type="protein sequence ID" value="KAI1725598.1"/>
    <property type="molecule type" value="Genomic_DNA"/>
</dbReference>
<dbReference type="GO" id="GO:0008046">
    <property type="term" value="F:axon guidance receptor activity"/>
    <property type="evidence" value="ECO:0007669"/>
    <property type="project" value="TreeGrafter"/>
</dbReference>
<dbReference type="PROSITE" id="PS50835">
    <property type="entry name" value="IG_LIKE"/>
    <property type="match status" value="1"/>
</dbReference>
<organism evidence="5 6">
    <name type="scientific">Ditylenchus destructor</name>
    <dbReference type="NCBI Taxonomy" id="166010"/>
    <lineage>
        <taxon>Eukaryota</taxon>
        <taxon>Metazoa</taxon>
        <taxon>Ecdysozoa</taxon>
        <taxon>Nematoda</taxon>
        <taxon>Chromadorea</taxon>
        <taxon>Rhabditida</taxon>
        <taxon>Tylenchina</taxon>
        <taxon>Tylenchomorpha</taxon>
        <taxon>Sphaerularioidea</taxon>
        <taxon>Anguinidae</taxon>
        <taxon>Anguininae</taxon>
        <taxon>Ditylenchus</taxon>
    </lineage>
</organism>
<dbReference type="Proteomes" id="UP001201812">
    <property type="component" value="Unassembled WGS sequence"/>
</dbReference>
<dbReference type="GO" id="GO:0030424">
    <property type="term" value="C:axon"/>
    <property type="evidence" value="ECO:0007669"/>
    <property type="project" value="TreeGrafter"/>
</dbReference>
<dbReference type="InterPro" id="IPR007110">
    <property type="entry name" value="Ig-like_dom"/>
</dbReference>
<evidence type="ECO:0000313" key="6">
    <source>
        <dbReference type="Proteomes" id="UP001201812"/>
    </source>
</evidence>
<dbReference type="InterPro" id="IPR050958">
    <property type="entry name" value="Cell_Adh-Cytoskel_Orgn"/>
</dbReference>
<evidence type="ECO:0000256" key="3">
    <source>
        <dbReference type="ARBA" id="ARBA00023319"/>
    </source>
</evidence>
<dbReference type="PANTHER" id="PTHR45080">
    <property type="entry name" value="CONTACTIN 5"/>
    <property type="match status" value="1"/>
</dbReference>
<dbReference type="GO" id="GO:0050808">
    <property type="term" value="P:synapse organization"/>
    <property type="evidence" value="ECO:0007669"/>
    <property type="project" value="TreeGrafter"/>
</dbReference>
<dbReference type="GO" id="GO:0043025">
    <property type="term" value="C:neuronal cell body"/>
    <property type="evidence" value="ECO:0007669"/>
    <property type="project" value="TreeGrafter"/>
</dbReference>
<gene>
    <name evidence="5" type="ORF">DdX_02260</name>
</gene>
<keyword evidence="6" id="KW-1185">Reference proteome</keyword>
<dbReference type="InterPro" id="IPR036179">
    <property type="entry name" value="Ig-like_dom_sf"/>
</dbReference>
<keyword evidence="3" id="KW-0393">Immunoglobulin domain</keyword>
<comment type="caution">
    <text evidence="5">The sequence shown here is derived from an EMBL/GenBank/DDBJ whole genome shotgun (WGS) entry which is preliminary data.</text>
</comment>
<feature type="domain" description="Ig-like" evidence="4">
    <location>
        <begin position="72"/>
        <end position="160"/>
    </location>
</feature>
<protein>
    <submittedName>
        <fullName evidence="5">Immunoglobulin i-set domain-containing protein</fullName>
    </submittedName>
</protein>
<dbReference type="GO" id="GO:0005886">
    <property type="term" value="C:plasma membrane"/>
    <property type="evidence" value="ECO:0007669"/>
    <property type="project" value="TreeGrafter"/>
</dbReference>
<dbReference type="FunFam" id="2.60.40.10:FF:000107">
    <property type="entry name" value="Myosin, light chain kinase a"/>
    <property type="match status" value="1"/>
</dbReference>
<proteinExistence type="predicted"/>